<proteinExistence type="inferred from homology"/>
<dbReference type="PROSITE" id="PS50893">
    <property type="entry name" value="ABC_TRANSPORTER_2"/>
    <property type="match status" value="1"/>
</dbReference>
<dbReference type="InterPro" id="IPR003593">
    <property type="entry name" value="AAA+_ATPase"/>
</dbReference>
<accession>C6XLM9</accession>
<dbReference type="InterPro" id="IPR003439">
    <property type="entry name" value="ABC_transporter-like_ATP-bd"/>
</dbReference>
<name>C6XLM9_HIRBI</name>
<sequence length="238" mass="26197">MKNMSLEEPAVQFDQVSLSYGLDQDVLTQVSMELHARSFTLLTGPSGAGKTTLLKLAYLALLPTSGNISLFGVNTGRLNRTGLAKLRRRVGVVFQEFRLLDHLTAYENAALPLRVVGEPEKHYRDDVIELLRWVGLGDRLDARPETLSGGEKQRVAIARAIVGKPDLLIADEPTGNVDPEMGDRLLRLFQELNKRLGTTVLIATHDQDMVKNAGAEVLRLADGSVMHQVSNRPSFTIS</sequence>
<evidence type="ECO:0000259" key="7">
    <source>
        <dbReference type="PROSITE" id="PS50893"/>
    </source>
</evidence>
<evidence type="ECO:0000256" key="1">
    <source>
        <dbReference type="ARBA" id="ARBA00002579"/>
    </source>
</evidence>
<dbReference type="SUPFAM" id="SSF52540">
    <property type="entry name" value="P-loop containing nucleoside triphosphate hydrolases"/>
    <property type="match status" value="1"/>
</dbReference>
<dbReference type="CDD" id="cd03255">
    <property type="entry name" value="ABC_MJ0796_LolCDE_FtsE"/>
    <property type="match status" value="1"/>
</dbReference>
<dbReference type="FunFam" id="3.40.50.300:FF:000056">
    <property type="entry name" value="Cell division ATP-binding protein FtsE"/>
    <property type="match status" value="1"/>
</dbReference>
<gene>
    <name evidence="8" type="ordered locus">Hbal_0233</name>
</gene>
<feature type="domain" description="ABC transporter" evidence="7">
    <location>
        <begin position="11"/>
        <end position="237"/>
    </location>
</feature>
<dbReference type="GO" id="GO:0022857">
    <property type="term" value="F:transmembrane transporter activity"/>
    <property type="evidence" value="ECO:0007669"/>
    <property type="project" value="TreeGrafter"/>
</dbReference>
<dbReference type="eggNOG" id="COG2884">
    <property type="taxonomic scope" value="Bacteria"/>
</dbReference>
<evidence type="ECO:0000313" key="9">
    <source>
        <dbReference type="Proteomes" id="UP000002745"/>
    </source>
</evidence>
<evidence type="ECO:0000256" key="3">
    <source>
        <dbReference type="ARBA" id="ARBA00020019"/>
    </source>
</evidence>
<reference evidence="9" key="1">
    <citation type="journal article" date="2011" name="J. Bacteriol.">
        <title>Genome sequences of eight morphologically diverse alphaproteobacteria.</title>
        <authorList>
            <consortium name="US DOE Joint Genome Institute"/>
            <person name="Brown P.J."/>
            <person name="Kysela D.T."/>
            <person name="Buechlein A."/>
            <person name="Hemmerich C."/>
            <person name="Brun Y.V."/>
        </authorList>
    </citation>
    <scope>NUCLEOTIDE SEQUENCE [LARGE SCALE GENOMIC DNA]</scope>
    <source>
        <strain evidence="9">ATCC 49814 / DSM 5838 / IFAM 1418</strain>
    </source>
</reference>
<dbReference type="GO" id="GO:0016887">
    <property type="term" value="F:ATP hydrolysis activity"/>
    <property type="evidence" value="ECO:0007669"/>
    <property type="project" value="InterPro"/>
</dbReference>
<dbReference type="Gene3D" id="3.40.50.300">
    <property type="entry name" value="P-loop containing nucleotide triphosphate hydrolases"/>
    <property type="match status" value="1"/>
</dbReference>
<dbReference type="EMBL" id="CP001678">
    <property type="protein sequence ID" value="ACT57935.1"/>
    <property type="molecule type" value="Genomic_DNA"/>
</dbReference>
<keyword evidence="8" id="KW-0131">Cell cycle</keyword>
<dbReference type="KEGG" id="hba:Hbal_0233"/>
<organism evidence="8 9">
    <name type="scientific">Hirschia baltica (strain ATCC 49814 / DSM 5838 / IFAM 1418)</name>
    <dbReference type="NCBI Taxonomy" id="582402"/>
    <lineage>
        <taxon>Bacteria</taxon>
        <taxon>Pseudomonadati</taxon>
        <taxon>Pseudomonadota</taxon>
        <taxon>Alphaproteobacteria</taxon>
        <taxon>Hyphomonadales</taxon>
        <taxon>Hyphomonadaceae</taxon>
        <taxon>Hirschia</taxon>
    </lineage>
</organism>
<dbReference type="RefSeq" id="WP_012778093.1">
    <property type="nucleotide sequence ID" value="NC_012982.1"/>
</dbReference>
<evidence type="ECO:0000256" key="6">
    <source>
        <dbReference type="ARBA" id="ARBA00022840"/>
    </source>
</evidence>
<keyword evidence="9" id="KW-1185">Reference proteome</keyword>
<evidence type="ECO:0000256" key="2">
    <source>
        <dbReference type="ARBA" id="ARBA00005417"/>
    </source>
</evidence>
<evidence type="ECO:0000313" key="8">
    <source>
        <dbReference type="EMBL" id="ACT57935.1"/>
    </source>
</evidence>
<evidence type="ECO:0000256" key="4">
    <source>
        <dbReference type="ARBA" id="ARBA00022448"/>
    </source>
</evidence>
<keyword evidence="6 8" id="KW-0067">ATP-binding</keyword>
<dbReference type="GO" id="GO:0051301">
    <property type="term" value="P:cell division"/>
    <property type="evidence" value="ECO:0007669"/>
    <property type="project" value="UniProtKB-KW"/>
</dbReference>
<protein>
    <recommendedName>
        <fullName evidence="3">Cell division ATP-binding protein FtsE</fullName>
    </recommendedName>
</protein>
<dbReference type="InterPro" id="IPR027417">
    <property type="entry name" value="P-loop_NTPase"/>
</dbReference>
<evidence type="ECO:0000256" key="5">
    <source>
        <dbReference type="ARBA" id="ARBA00022741"/>
    </source>
</evidence>
<keyword evidence="5" id="KW-0547">Nucleotide-binding</keyword>
<dbReference type="PANTHER" id="PTHR24220:SF470">
    <property type="entry name" value="CELL DIVISION ATP-BINDING PROTEIN FTSE"/>
    <property type="match status" value="1"/>
</dbReference>
<dbReference type="GO" id="GO:0005886">
    <property type="term" value="C:plasma membrane"/>
    <property type="evidence" value="ECO:0007669"/>
    <property type="project" value="UniProtKB-ARBA"/>
</dbReference>
<dbReference type="InterPro" id="IPR015854">
    <property type="entry name" value="ABC_transpr_LolD-like"/>
</dbReference>
<dbReference type="HOGENOM" id="CLU_000604_1_22_5"/>
<comment type="similarity">
    <text evidence="2">Belongs to the ABC transporter superfamily.</text>
</comment>
<keyword evidence="4" id="KW-0813">Transport</keyword>
<dbReference type="InterPro" id="IPR017871">
    <property type="entry name" value="ABC_transporter-like_CS"/>
</dbReference>
<dbReference type="GO" id="GO:0005524">
    <property type="term" value="F:ATP binding"/>
    <property type="evidence" value="ECO:0007669"/>
    <property type="project" value="UniProtKB-KW"/>
</dbReference>
<dbReference type="Pfam" id="PF00005">
    <property type="entry name" value="ABC_tran"/>
    <property type="match status" value="1"/>
</dbReference>
<comment type="function">
    <text evidence="1">Part of the ABC transporter FtsEX involved in cellular division. Important for assembly or stability of the septal ring.</text>
</comment>
<dbReference type="STRING" id="582402.Hbal_0233"/>
<dbReference type="AlphaFoldDB" id="C6XLM9"/>
<dbReference type="PROSITE" id="PS00211">
    <property type="entry name" value="ABC_TRANSPORTER_1"/>
    <property type="match status" value="1"/>
</dbReference>
<keyword evidence="8" id="KW-0132">Cell division</keyword>
<dbReference type="OrthoDB" id="7627620at2"/>
<dbReference type="SMART" id="SM00382">
    <property type="entry name" value="AAA"/>
    <property type="match status" value="1"/>
</dbReference>
<dbReference type="PANTHER" id="PTHR24220">
    <property type="entry name" value="IMPORT ATP-BINDING PROTEIN"/>
    <property type="match status" value="1"/>
</dbReference>
<dbReference type="Proteomes" id="UP000002745">
    <property type="component" value="Chromosome"/>
</dbReference>
<dbReference type="InterPro" id="IPR017911">
    <property type="entry name" value="MacB-like_ATP-bd"/>
</dbReference>